<evidence type="ECO:0000313" key="1">
    <source>
        <dbReference type="EMBL" id="OQU90935.1"/>
    </source>
</evidence>
<dbReference type="Proteomes" id="UP000000768">
    <property type="component" value="Chromosome 1"/>
</dbReference>
<sequence>MFLDCCNILPTSRVVLRQREYMTTNAYIFDDEPC</sequence>
<organism evidence="1 2">
    <name type="scientific">Sorghum bicolor</name>
    <name type="common">Sorghum</name>
    <name type="synonym">Sorghum vulgare</name>
    <dbReference type="NCBI Taxonomy" id="4558"/>
    <lineage>
        <taxon>Eukaryota</taxon>
        <taxon>Viridiplantae</taxon>
        <taxon>Streptophyta</taxon>
        <taxon>Embryophyta</taxon>
        <taxon>Tracheophyta</taxon>
        <taxon>Spermatophyta</taxon>
        <taxon>Magnoliopsida</taxon>
        <taxon>Liliopsida</taxon>
        <taxon>Poales</taxon>
        <taxon>Poaceae</taxon>
        <taxon>PACMAD clade</taxon>
        <taxon>Panicoideae</taxon>
        <taxon>Andropogonodae</taxon>
        <taxon>Andropogoneae</taxon>
        <taxon>Sorghinae</taxon>
        <taxon>Sorghum</taxon>
    </lineage>
</organism>
<dbReference type="InParanoid" id="A0A1Z5S5B1"/>
<keyword evidence="2" id="KW-1185">Reference proteome</keyword>
<accession>A0A1Z5S5B1</accession>
<dbReference type="Gramene" id="OQU90935">
    <property type="protein sequence ID" value="OQU90935"/>
    <property type="gene ID" value="SORBI_3001G079150"/>
</dbReference>
<reference evidence="2" key="2">
    <citation type="journal article" date="2018" name="Plant J.">
        <title>The Sorghum bicolor reference genome: improved assembly, gene annotations, a transcriptome atlas, and signatures of genome organization.</title>
        <authorList>
            <person name="McCormick R.F."/>
            <person name="Truong S.K."/>
            <person name="Sreedasyam A."/>
            <person name="Jenkins J."/>
            <person name="Shu S."/>
            <person name="Sims D."/>
            <person name="Kennedy M."/>
            <person name="Amirebrahimi M."/>
            <person name="Weers B.D."/>
            <person name="McKinley B."/>
            <person name="Mattison A."/>
            <person name="Morishige D.T."/>
            <person name="Grimwood J."/>
            <person name="Schmutz J."/>
            <person name="Mullet J.E."/>
        </authorList>
    </citation>
    <scope>NUCLEOTIDE SEQUENCE [LARGE SCALE GENOMIC DNA]</scope>
    <source>
        <strain evidence="2">cv. BTx623</strain>
    </source>
</reference>
<proteinExistence type="predicted"/>
<dbReference type="EMBL" id="CM000760">
    <property type="protein sequence ID" value="OQU90935.1"/>
    <property type="molecule type" value="Genomic_DNA"/>
</dbReference>
<reference evidence="1 2" key="1">
    <citation type="journal article" date="2009" name="Nature">
        <title>The Sorghum bicolor genome and the diversification of grasses.</title>
        <authorList>
            <person name="Paterson A.H."/>
            <person name="Bowers J.E."/>
            <person name="Bruggmann R."/>
            <person name="Dubchak I."/>
            <person name="Grimwood J."/>
            <person name="Gundlach H."/>
            <person name="Haberer G."/>
            <person name="Hellsten U."/>
            <person name="Mitros T."/>
            <person name="Poliakov A."/>
            <person name="Schmutz J."/>
            <person name="Spannagl M."/>
            <person name="Tang H."/>
            <person name="Wang X."/>
            <person name="Wicker T."/>
            <person name="Bharti A.K."/>
            <person name="Chapman J."/>
            <person name="Feltus F.A."/>
            <person name="Gowik U."/>
            <person name="Grigoriev I.V."/>
            <person name="Lyons E."/>
            <person name="Maher C.A."/>
            <person name="Martis M."/>
            <person name="Narechania A."/>
            <person name="Otillar R.P."/>
            <person name="Penning B.W."/>
            <person name="Salamov A.A."/>
            <person name="Wang Y."/>
            <person name="Zhang L."/>
            <person name="Carpita N.C."/>
            <person name="Freeling M."/>
            <person name="Gingle A.R."/>
            <person name="Hash C.T."/>
            <person name="Keller B."/>
            <person name="Klein P."/>
            <person name="Kresovich S."/>
            <person name="McCann M.C."/>
            <person name="Ming R."/>
            <person name="Peterson D.G."/>
            <person name="Mehboob-ur-Rahman"/>
            <person name="Ware D."/>
            <person name="Westhoff P."/>
            <person name="Mayer K.F."/>
            <person name="Messing J."/>
            <person name="Rokhsar D.S."/>
        </authorList>
    </citation>
    <scope>NUCLEOTIDE SEQUENCE [LARGE SCALE GENOMIC DNA]</scope>
    <source>
        <strain evidence="2">cv. BTx623</strain>
    </source>
</reference>
<protein>
    <submittedName>
        <fullName evidence="1">Uncharacterized protein</fullName>
    </submittedName>
</protein>
<dbReference type="AlphaFoldDB" id="A0A1Z5S5B1"/>
<evidence type="ECO:0000313" key="2">
    <source>
        <dbReference type="Proteomes" id="UP000000768"/>
    </source>
</evidence>
<name>A0A1Z5S5B1_SORBI</name>
<gene>
    <name evidence="1" type="ORF">SORBI_3001G079150</name>
</gene>